<dbReference type="Proteomes" id="UP000568380">
    <property type="component" value="Unassembled WGS sequence"/>
</dbReference>
<evidence type="ECO:0000256" key="3">
    <source>
        <dbReference type="ARBA" id="ARBA00022801"/>
    </source>
</evidence>
<dbReference type="PROSITE" id="PS51462">
    <property type="entry name" value="NUDIX"/>
    <property type="match status" value="1"/>
</dbReference>
<reference evidence="6 7" key="1">
    <citation type="submission" date="2020-08" db="EMBL/GenBank/DDBJ databases">
        <title>Genomic Encyclopedia of Type Strains, Phase IV (KMG-IV): sequencing the most valuable type-strain genomes for metagenomic binning, comparative biology and taxonomic classification.</title>
        <authorList>
            <person name="Goeker M."/>
        </authorList>
    </citation>
    <scope>NUCLEOTIDE SEQUENCE [LARGE SCALE GENOMIC DNA]</scope>
    <source>
        <strain evidence="6 7">DSM 45385</strain>
    </source>
</reference>
<keyword evidence="3 4" id="KW-0378">Hydrolase</keyword>
<dbReference type="PROSITE" id="PS00893">
    <property type="entry name" value="NUDIX_BOX"/>
    <property type="match status" value="1"/>
</dbReference>
<sequence length="142" mass="15537">MDRFRAIVDVHVLLLRPPGEVLLIRRANTGYRDGQWHLPSGHLEPGETVVEGAIREAREEVGVTIAAAGLRFVHVMHRSPDRIGLFFAAGEWAGVPYNAEPHKCSAIGWHPLADLPADTVDYPAAALAAIGRAEPFAVFGWR</sequence>
<dbReference type="PANTHER" id="PTHR43046">
    <property type="entry name" value="GDP-MANNOSE MANNOSYL HYDROLASE"/>
    <property type="match status" value="1"/>
</dbReference>
<comment type="similarity">
    <text evidence="2 4">Belongs to the Nudix hydrolase family.</text>
</comment>
<evidence type="ECO:0000256" key="2">
    <source>
        <dbReference type="ARBA" id="ARBA00005582"/>
    </source>
</evidence>
<evidence type="ECO:0000313" key="7">
    <source>
        <dbReference type="Proteomes" id="UP000568380"/>
    </source>
</evidence>
<comment type="caution">
    <text evidence="6">The sequence shown here is derived from an EMBL/GenBank/DDBJ whole genome shotgun (WGS) entry which is preliminary data.</text>
</comment>
<name>A0A7W8A6P5_9ACTN</name>
<dbReference type="SUPFAM" id="SSF55811">
    <property type="entry name" value="Nudix"/>
    <property type="match status" value="1"/>
</dbReference>
<feature type="domain" description="Nudix hydrolase" evidence="5">
    <location>
        <begin position="5"/>
        <end position="132"/>
    </location>
</feature>
<dbReference type="InterPro" id="IPR015797">
    <property type="entry name" value="NUDIX_hydrolase-like_dom_sf"/>
</dbReference>
<dbReference type="Pfam" id="PF00293">
    <property type="entry name" value="NUDIX"/>
    <property type="match status" value="1"/>
</dbReference>
<evidence type="ECO:0000259" key="5">
    <source>
        <dbReference type="PROSITE" id="PS51462"/>
    </source>
</evidence>
<dbReference type="EMBL" id="JACHIN010000007">
    <property type="protein sequence ID" value="MBB5080059.1"/>
    <property type="molecule type" value="Genomic_DNA"/>
</dbReference>
<dbReference type="GO" id="GO:0016787">
    <property type="term" value="F:hydrolase activity"/>
    <property type="evidence" value="ECO:0007669"/>
    <property type="project" value="UniProtKB-KW"/>
</dbReference>
<dbReference type="RefSeq" id="WP_184966152.1">
    <property type="nucleotide sequence ID" value="NZ_JACHIN010000007.1"/>
</dbReference>
<comment type="cofactor">
    <cofactor evidence="1">
        <name>Mg(2+)</name>
        <dbReference type="ChEBI" id="CHEBI:18420"/>
    </cofactor>
</comment>
<proteinExistence type="inferred from homology"/>
<organism evidence="6 7">
    <name type="scientific">Nonomuraea endophytica</name>
    <dbReference type="NCBI Taxonomy" id="714136"/>
    <lineage>
        <taxon>Bacteria</taxon>
        <taxon>Bacillati</taxon>
        <taxon>Actinomycetota</taxon>
        <taxon>Actinomycetes</taxon>
        <taxon>Streptosporangiales</taxon>
        <taxon>Streptosporangiaceae</taxon>
        <taxon>Nonomuraea</taxon>
    </lineage>
</organism>
<dbReference type="PRINTS" id="PR00502">
    <property type="entry name" value="NUDIXFAMILY"/>
</dbReference>
<dbReference type="AlphaFoldDB" id="A0A7W8A6P5"/>
<evidence type="ECO:0000313" key="6">
    <source>
        <dbReference type="EMBL" id="MBB5080059.1"/>
    </source>
</evidence>
<dbReference type="InterPro" id="IPR000086">
    <property type="entry name" value="NUDIX_hydrolase_dom"/>
</dbReference>
<dbReference type="PANTHER" id="PTHR43046:SF16">
    <property type="entry name" value="ADP-RIBOSE PYROPHOSPHATASE YJHB-RELATED"/>
    <property type="match status" value="1"/>
</dbReference>
<evidence type="ECO:0000256" key="1">
    <source>
        <dbReference type="ARBA" id="ARBA00001946"/>
    </source>
</evidence>
<dbReference type="InterPro" id="IPR020476">
    <property type="entry name" value="Nudix_hydrolase"/>
</dbReference>
<accession>A0A7W8A6P5</accession>
<protein>
    <submittedName>
        <fullName evidence="6">8-oxo-dGTP pyrophosphatase MutT (NUDIX family)</fullName>
    </submittedName>
</protein>
<gene>
    <name evidence="6" type="ORF">HNR40_005545</name>
</gene>
<dbReference type="CDD" id="cd04683">
    <property type="entry name" value="NUDIX_Hydrolase"/>
    <property type="match status" value="1"/>
</dbReference>
<dbReference type="InterPro" id="IPR020084">
    <property type="entry name" value="NUDIX_hydrolase_CS"/>
</dbReference>
<keyword evidence="7" id="KW-1185">Reference proteome</keyword>
<dbReference type="Gene3D" id="3.90.79.10">
    <property type="entry name" value="Nucleoside Triphosphate Pyrophosphohydrolase"/>
    <property type="match status" value="1"/>
</dbReference>
<evidence type="ECO:0000256" key="4">
    <source>
        <dbReference type="RuleBase" id="RU003476"/>
    </source>
</evidence>